<keyword evidence="1" id="KW-0614">Plasmid</keyword>
<dbReference type="EMBL" id="AP018516">
    <property type="protein sequence ID" value="BBC81798.1"/>
    <property type="molecule type" value="Genomic_DNA"/>
</dbReference>
<evidence type="ECO:0000313" key="1">
    <source>
        <dbReference type="EMBL" id="BBC81798.1"/>
    </source>
</evidence>
<name>A0A2Z5ZME7_9PROT</name>
<dbReference type="KEGG" id="aot:AcetOri_orf00156p"/>
<accession>A0A2Z5ZME7</accession>
<organism evidence="1 2">
    <name type="scientific">Acetobacter orientalis</name>
    <dbReference type="NCBI Taxonomy" id="146474"/>
    <lineage>
        <taxon>Bacteria</taxon>
        <taxon>Pseudomonadati</taxon>
        <taxon>Pseudomonadota</taxon>
        <taxon>Alphaproteobacteria</taxon>
        <taxon>Acetobacterales</taxon>
        <taxon>Acetobacteraceae</taxon>
        <taxon>Acetobacter</taxon>
    </lineage>
</organism>
<gene>
    <name evidence="1" type="ORF">AcetOrient_orf00156p</name>
</gene>
<geneLocation type="plasmid" evidence="2">
    <name>paof1 fan1 dna</name>
</geneLocation>
<sequence length="55" mass="6450">MRPIEIQTIKRFHLRTFTSIKKGTETNGHISSILRFSQTPRIIGKPFMSFWITVT</sequence>
<protein>
    <submittedName>
        <fullName evidence="1">Prophage protein</fullName>
    </submittedName>
</protein>
<evidence type="ECO:0000313" key="2">
    <source>
        <dbReference type="Proteomes" id="UP000270034"/>
    </source>
</evidence>
<proteinExistence type="predicted"/>
<reference evidence="1 2" key="1">
    <citation type="submission" date="2018-02" db="EMBL/GenBank/DDBJ databases">
        <title>Acetobacter orientalis genome.</title>
        <authorList>
            <person name="Nakashima N."/>
            <person name="Tamura T."/>
        </authorList>
    </citation>
    <scope>NUCLEOTIDE SEQUENCE [LARGE SCALE GENOMIC DNA]</scope>
    <source>
        <strain evidence="1 2">FAN1</strain>
        <plasmid evidence="2">paof1 fan1 dna</plasmid>
    </source>
</reference>
<dbReference type="Proteomes" id="UP000270034">
    <property type="component" value="Plasmid pAOF1"/>
</dbReference>
<dbReference type="AlphaFoldDB" id="A0A2Z5ZME7"/>